<feature type="transmembrane region" description="Helical" evidence="1">
    <location>
        <begin position="72"/>
        <end position="93"/>
    </location>
</feature>
<keyword evidence="1" id="KW-1133">Transmembrane helix</keyword>
<evidence type="ECO:0000313" key="3">
    <source>
        <dbReference type="Proteomes" id="UP001320272"/>
    </source>
</evidence>
<name>A0ABS9ATC7_9GAMM</name>
<keyword evidence="1" id="KW-0472">Membrane</keyword>
<dbReference type="Proteomes" id="UP001320272">
    <property type="component" value="Unassembled WGS sequence"/>
</dbReference>
<feature type="transmembrane region" description="Helical" evidence="1">
    <location>
        <begin position="99"/>
        <end position="117"/>
    </location>
</feature>
<evidence type="ECO:0000256" key="1">
    <source>
        <dbReference type="SAM" id="Phobius"/>
    </source>
</evidence>
<keyword evidence="3" id="KW-1185">Reference proteome</keyword>
<evidence type="ECO:0008006" key="4">
    <source>
        <dbReference type="Google" id="ProtNLM"/>
    </source>
</evidence>
<gene>
    <name evidence="2" type="ORF">HOP59_11805</name>
</gene>
<dbReference type="EMBL" id="JABFTV010000005">
    <property type="protein sequence ID" value="MCE8024818.1"/>
    <property type="molecule type" value="Genomic_DNA"/>
</dbReference>
<feature type="transmembrane region" description="Helical" evidence="1">
    <location>
        <begin position="36"/>
        <end position="52"/>
    </location>
</feature>
<sequence length="124" mass="13775">MHAEPTAERLSLLAGLLILMLATVPRFIAGDYGNRLSLISIALAVVAVVAFLNWRMLDADQRRRLPQLGKRLLLALLAGLVVMGLWHALFTAWISWQLLLAHGATLGLLLHAVLLWWRPAVPRD</sequence>
<keyword evidence="1" id="KW-0812">Transmembrane</keyword>
<evidence type="ECO:0000313" key="2">
    <source>
        <dbReference type="EMBL" id="MCE8024818.1"/>
    </source>
</evidence>
<comment type="caution">
    <text evidence="2">The sequence shown here is derived from an EMBL/GenBank/DDBJ whole genome shotgun (WGS) entry which is preliminary data.</text>
</comment>
<dbReference type="RefSeq" id="WP_010628685.1">
    <property type="nucleotide sequence ID" value="NZ_JABFTV010000005.1"/>
</dbReference>
<protein>
    <recommendedName>
        <fullName evidence="4">Transmembrane protein</fullName>
    </recommendedName>
</protein>
<organism evidence="2 3">
    <name type="scientific">Billgrantia aerodenitrificans</name>
    <dbReference type="NCBI Taxonomy" id="2733483"/>
    <lineage>
        <taxon>Bacteria</taxon>
        <taxon>Pseudomonadati</taxon>
        <taxon>Pseudomonadota</taxon>
        <taxon>Gammaproteobacteria</taxon>
        <taxon>Oceanospirillales</taxon>
        <taxon>Halomonadaceae</taxon>
        <taxon>Billgrantia</taxon>
    </lineage>
</organism>
<accession>A0ABS9ATC7</accession>
<proteinExistence type="predicted"/>
<reference evidence="2 3" key="1">
    <citation type="journal article" date="2021" name="Front. Microbiol.">
        <title>Aerobic Denitrification and Heterotrophic Sulfur Oxidation in the Genus Halomonas Revealed by Six Novel Species Characterizations and Genome-Based Analysis.</title>
        <authorList>
            <person name="Wang L."/>
            <person name="Shao Z."/>
        </authorList>
    </citation>
    <scope>NUCLEOTIDE SEQUENCE [LARGE SCALE GENOMIC DNA]</scope>
    <source>
        <strain evidence="2 3">MCCC 1A11058</strain>
    </source>
</reference>